<dbReference type="Pfam" id="PF05768">
    <property type="entry name" value="Glrx-like"/>
    <property type="match status" value="1"/>
</dbReference>
<reference evidence="1" key="1">
    <citation type="submission" date="2022-01" db="EMBL/GenBank/DDBJ databases">
        <title>Genome sequence and assembly of Parabukholderia sp. RG36.</title>
        <authorList>
            <person name="Chhetri G."/>
        </authorList>
    </citation>
    <scope>NUCLEOTIDE SEQUENCE</scope>
    <source>
        <strain evidence="1">RG36</strain>
    </source>
</reference>
<dbReference type="EMBL" id="JAKLJA010000010">
    <property type="protein sequence ID" value="MCG5074613.1"/>
    <property type="molecule type" value="Genomic_DNA"/>
</dbReference>
<organism evidence="1 2">
    <name type="scientific">Paraburkholderia tagetis</name>
    <dbReference type="NCBI Taxonomy" id="2913261"/>
    <lineage>
        <taxon>Bacteria</taxon>
        <taxon>Pseudomonadati</taxon>
        <taxon>Pseudomonadota</taxon>
        <taxon>Betaproteobacteria</taxon>
        <taxon>Burkholderiales</taxon>
        <taxon>Burkholderiaceae</taxon>
        <taxon>Paraburkholderia</taxon>
    </lineage>
</organism>
<accession>A0A9X1RTM2</accession>
<keyword evidence="2" id="KW-1185">Reference proteome</keyword>
<evidence type="ECO:0000313" key="2">
    <source>
        <dbReference type="Proteomes" id="UP001139308"/>
    </source>
</evidence>
<proteinExistence type="predicted"/>
<dbReference type="RefSeq" id="WP_238464480.1">
    <property type="nucleotide sequence ID" value="NZ_JAKLJA010000010.1"/>
</dbReference>
<sequence length="98" mass="10580">MSAPVRTSNVAEPRAGVHLVLYGRAWCHLCEDMRVALEPLAAAAGAHIETIDVDSDPALQARYDELVPVLVCDGVELCHYRLDEARVRAALRLGATAS</sequence>
<protein>
    <submittedName>
        <fullName evidence="1">Glutaredoxin family protein</fullName>
    </submittedName>
</protein>
<gene>
    <name evidence="1" type="ORF">L5014_14775</name>
</gene>
<dbReference type="SUPFAM" id="SSF52833">
    <property type="entry name" value="Thioredoxin-like"/>
    <property type="match status" value="1"/>
</dbReference>
<comment type="caution">
    <text evidence="1">The sequence shown here is derived from an EMBL/GenBank/DDBJ whole genome shotgun (WGS) entry which is preliminary data.</text>
</comment>
<dbReference type="Gene3D" id="3.40.30.10">
    <property type="entry name" value="Glutaredoxin"/>
    <property type="match status" value="1"/>
</dbReference>
<dbReference type="AlphaFoldDB" id="A0A9X1RTM2"/>
<evidence type="ECO:0000313" key="1">
    <source>
        <dbReference type="EMBL" id="MCG5074613.1"/>
    </source>
</evidence>
<name>A0A9X1RTM2_9BURK</name>
<dbReference type="InterPro" id="IPR008554">
    <property type="entry name" value="Glutaredoxin-like"/>
</dbReference>
<dbReference type="InterPro" id="IPR036249">
    <property type="entry name" value="Thioredoxin-like_sf"/>
</dbReference>
<dbReference type="Proteomes" id="UP001139308">
    <property type="component" value="Unassembled WGS sequence"/>
</dbReference>